<gene>
    <name evidence="3" type="ORF">FC78_GL001926</name>
</gene>
<proteinExistence type="inferred from homology"/>
<dbReference type="PATRIC" id="fig|1423788.3.peg.1989"/>
<evidence type="ECO:0000256" key="1">
    <source>
        <dbReference type="ARBA" id="ARBA00007274"/>
    </source>
</evidence>
<keyword evidence="4" id="KW-1185">Reference proteome</keyword>
<protein>
    <submittedName>
        <fullName evidence="3">Transferase hexapeptide repeat containing protein</fullName>
    </submittedName>
</protein>
<dbReference type="EMBL" id="AZDY01000037">
    <property type="protein sequence ID" value="KRK83117.1"/>
    <property type="molecule type" value="Genomic_DNA"/>
</dbReference>
<dbReference type="Proteomes" id="UP000051515">
    <property type="component" value="Unassembled WGS sequence"/>
</dbReference>
<dbReference type="PANTHER" id="PTHR23416">
    <property type="entry name" value="SIALIC ACID SYNTHASE-RELATED"/>
    <property type="match status" value="1"/>
</dbReference>
<dbReference type="AlphaFoldDB" id="A0A0R1KHZ4"/>
<accession>A0A0R1KHZ4</accession>
<sequence>MTCQTDLFKVDQRLVEQNQRLLQHLNTGRTCSQETNQLLSEIFGYQLDSTNEIRLPFHTDYGRNIKLGKNIFINCDVTMVDIGTIKIDDNVIIGPNTTLLTTDYSTKSKKKPIVIEKGAKIGGHVTVLPGVTIGKEATVIAGSVVTADIAAYSVVTGNPAKIINKGER</sequence>
<dbReference type="InterPro" id="IPR051159">
    <property type="entry name" value="Hexapeptide_acetyltransf"/>
</dbReference>
<organism evidence="3 4">
    <name type="scientific">Companilactobacillus bobalius DSM 19674</name>
    <dbReference type="NCBI Taxonomy" id="1423788"/>
    <lineage>
        <taxon>Bacteria</taxon>
        <taxon>Bacillati</taxon>
        <taxon>Bacillota</taxon>
        <taxon>Bacilli</taxon>
        <taxon>Lactobacillales</taxon>
        <taxon>Lactobacillaceae</taxon>
        <taxon>Companilactobacillus</taxon>
        <taxon>Companilactobacillus bobalius</taxon>
    </lineage>
</organism>
<dbReference type="SUPFAM" id="SSF51161">
    <property type="entry name" value="Trimeric LpxA-like enzymes"/>
    <property type="match status" value="1"/>
</dbReference>
<dbReference type="Gene3D" id="2.160.10.10">
    <property type="entry name" value="Hexapeptide repeat proteins"/>
    <property type="match status" value="1"/>
</dbReference>
<comment type="caution">
    <text evidence="3">The sequence shown here is derived from an EMBL/GenBank/DDBJ whole genome shotgun (WGS) entry which is preliminary data.</text>
</comment>
<dbReference type="STRING" id="1423788.FC78_GL001926"/>
<dbReference type="GO" id="GO:0008374">
    <property type="term" value="F:O-acyltransferase activity"/>
    <property type="evidence" value="ECO:0007669"/>
    <property type="project" value="TreeGrafter"/>
</dbReference>
<dbReference type="RefSeq" id="WP_056952465.1">
    <property type="nucleotide sequence ID" value="NZ_AZDY01000037.1"/>
</dbReference>
<reference evidence="3 4" key="1">
    <citation type="journal article" date="2015" name="Genome Announc.">
        <title>Expanding the biotechnology potential of lactobacilli through comparative genomics of 213 strains and associated genera.</title>
        <authorList>
            <person name="Sun Z."/>
            <person name="Harris H.M."/>
            <person name="McCann A."/>
            <person name="Guo C."/>
            <person name="Argimon S."/>
            <person name="Zhang W."/>
            <person name="Yang X."/>
            <person name="Jeffery I.B."/>
            <person name="Cooney J.C."/>
            <person name="Kagawa T.F."/>
            <person name="Liu W."/>
            <person name="Song Y."/>
            <person name="Salvetti E."/>
            <person name="Wrobel A."/>
            <person name="Rasinkangas P."/>
            <person name="Parkhill J."/>
            <person name="Rea M.C."/>
            <person name="O'Sullivan O."/>
            <person name="Ritari J."/>
            <person name="Douillard F.P."/>
            <person name="Paul Ross R."/>
            <person name="Yang R."/>
            <person name="Briner A.E."/>
            <person name="Felis G.E."/>
            <person name="de Vos W.M."/>
            <person name="Barrangou R."/>
            <person name="Klaenhammer T.R."/>
            <person name="Caufield P.W."/>
            <person name="Cui Y."/>
            <person name="Zhang H."/>
            <person name="O'Toole P.W."/>
        </authorList>
    </citation>
    <scope>NUCLEOTIDE SEQUENCE [LARGE SCALE GENOMIC DNA]</scope>
    <source>
        <strain evidence="3 4">DSM 19674</strain>
    </source>
</reference>
<evidence type="ECO:0000256" key="2">
    <source>
        <dbReference type="ARBA" id="ARBA00022679"/>
    </source>
</evidence>
<evidence type="ECO:0000313" key="4">
    <source>
        <dbReference type="Proteomes" id="UP000051515"/>
    </source>
</evidence>
<name>A0A0R1KHZ4_9LACO</name>
<dbReference type="InterPro" id="IPR011004">
    <property type="entry name" value="Trimer_LpxA-like_sf"/>
</dbReference>
<keyword evidence="2 3" id="KW-0808">Transferase</keyword>
<dbReference type="OrthoDB" id="9812571at2"/>
<evidence type="ECO:0000313" key="3">
    <source>
        <dbReference type="EMBL" id="KRK83117.1"/>
    </source>
</evidence>
<dbReference type="PANTHER" id="PTHR23416:SF23">
    <property type="entry name" value="ACETYLTRANSFERASE C18B11.09C-RELATED"/>
    <property type="match status" value="1"/>
</dbReference>
<comment type="similarity">
    <text evidence="1">Belongs to the transferase hexapeptide repeat family.</text>
</comment>